<dbReference type="Proteomes" id="UP000502823">
    <property type="component" value="Unassembled WGS sequence"/>
</dbReference>
<evidence type="ECO:0000313" key="15">
    <source>
        <dbReference type="EMBL" id="GFG37527.1"/>
    </source>
</evidence>
<evidence type="ECO:0000313" key="16">
    <source>
        <dbReference type="Proteomes" id="UP000502823"/>
    </source>
</evidence>
<evidence type="ECO:0000259" key="14">
    <source>
        <dbReference type="PROSITE" id="PS50157"/>
    </source>
</evidence>
<evidence type="ECO:0000256" key="2">
    <source>
        <dbReference type="ARBA" id="ARBA00004120"/>
    </source>
</evidence>
<feature type="compositionally biased region" description="Acidic residues" evidence="13">
    <location>
        <begin position="907"/>
        <end position="923"/>
    </location>
</feature>
<feature type="coiled-coil region" evidence="12">
    <location>
        <begin position="335"/>
        <end position="362"/>
    </location>
</feature>
<keyword evidence="16" id="KW-1185">Reference proteome</keyword>
<dbReference type="Pfam" id="PF25977">
    <property type="entry name" value="DZIP1"/>
    <property type="match status" value="1"/>
</dbReference>
<feature type="compositionally biased region" description="Polar residues" evidence="13">
    <location>
        <begin position="579"/>
        <end position="592"/>
    </location>
</feature>
<comment type="subcellular location">
    <subcellularLocation>
        <location evidence="2">Cytoplasm</location>
        <location evidence="2">Cytoskeleton</location>
        <location evidence="2">Cilium basal body</location>
    </subcellularLocation>
    <subcellularLocation>
        <location evidence="1">Cytoplasm</location>
        <location evidence="1">Cytoskeleton</location>
        <location evidence="1">Microtubule organizing center</location>
        <location evidence="1">Centrosome</location>
        <location evidence="1">Centriole</location>
    </subcellularLocation>
</comment>
<dbReference type="InterPro" id="IPR032714">
    <property type="entry name" value="DZIP1_N"/>
</dbReference>
<evidence type="ECO:0000256" key="13">
    <source>
        <dbReference type="SAM" id="MobiDB-lite"/>
    </source>
</evidence>
<feature type="compositionally biased region" description="Basic and acidic residues" evidence="13">
    <location>
        <begin position="608"/>
        <end position="629"/>
    </location>
</feature>
<evidence type="ECO:0000256" key="1">
    <source>
        <dbReference type="ARBA" id="ARBA00004114"/>
    </source>
</evidence>
<dbReference type="InterPro" id="IPR013087">
    <property type="entry name" value="Znf_C2H2_type"/>
</dbReference>
<feature type="region of interest" description="Disordered" evidence="13">
    <location>
        <begin position="450"/>
        <end position="529"/>
    </location>
</feature>
<keyword evidence="5" id="KW-0479">Metal-binding</keyword>
<dbReference type="Pfam" id="PF13815">
    <property type="entry name" value="Dzip-like_N"/>
    <property type="match status" value="1"/>
</dbReference>
<feature type="compositionally biased region" description="Polar residues" evidence="13">
    <location>
        <begin position="450"/>
        <end position="509"/>
    </location>
</feature>
<feature type="coiled-coil region" evidence="12">
    <location>
        <begin position="102"/>
        <end position="143"/>
    </location>
</feature>
<dbReference type="PANTHER" id="PTHR21502:SF3">
    <property type="entry name" value="CILIUM ASSEMBLY PROTEIN DZIP1L"/>
    <property type="match status" value="1"/>
</dbReference>
<dbReference type="OrthoDB" id="515971at2759"/>
<keyword evidence="10" id="KW-0966">Cell projection</keyword>
<dbReference type="GO" id="GO:0036064">
    <property type="term" value="C:ciliary basal body"/>
    <property type="evidence" value="ECO:0007669"/>
    <property type="project" value="TreeGrafter"/>
</dbReference>
<accession>A0A6L2Q6Q1</accession>
<protein>
    <recommendedName>
        <fullName evidence="14">C2H2-type domain-containing protein</fullName>
    </recommendedName>
</protein>
<evidence type="ECO:0000256" key="8">
    <source>
        <dbReference type="ARBA" id="ARBA00023054"/>
    </source>
</evidence>
<evidence type="ECO:0000256" key="9">
    <source>
        <dbReference type="ARBA" id="ARBA00023212"/>
    </source>
</evidence>
<dbReference type="GO" id="GO:0008270">
    <property type="term" value="F:zinc ion binding"/>
    <property type="evidence" value="ECO:0007669"/>
    <property type="project" value="UniProtKB-KW"/>
</dbReference>
<keyword evidence="6 11" id="KW-0863">Zinc-finger</keyword>
<feature type="compositionally biased region" description="Polar residues" evidence="13">
    <location>
        <begin position="1050"/>
        <end position="1062"/>
    </location>
</feature>
<dbReference type="PROSITE" id="PS50157">
    <property type="entry name" value="ZINC_FINGER_C2H2_2"/>
    <property type="match status" value="1"/>
</dbReference>
<dbReference type="Gene3D" id="3.30.160.60">
    <property type="entry name" value="Classic Zinc Finger"/>
    <property type="match status" value="1"/>
</dbReference>
<feature type="coiled-coil region" evidence="12">
    <location>
        <begin position="198"/>
        <end position="225"/>
    </location>
</feature>
<dbReference type="InterPro" id="IPR051241">
    <property type="entry name" value="DZIP_RILPL"/>
</dbReference>
<proteinExistence type="inferred from homology"/>
<dbReference type="SMART" id="SM00355">
    <property type="entry name" value="ZnF_C2H2"/>
    <property type="match status" value="1"/>
</dbReference>
<evidence type="ECO:0000256" key="3">
    <source>
        <dbReference type="ARBA" id="ARBA00009131"/>
    </source>
</evidence>
<feature type="region of interest" description="Disordered" evidence="13">
    <location>
        <begin position="881"/>
        <end position="1145"/>
    </location>
</feature>
<feature type="domain" description="C2H2-type" evidence="14">
    <location>
        <begin position="159"/>
        <end position="184"/>
    </location>
</feature>
<dbReference type="InParanoid" id="A0A6L2Q6Q1"/>
<gene>
    <name evidence="15" type="ORF">Cfor_09585</name>
</gene>
<dbReference type="GO" id="GO:0060271">
    <property type="term" value="P:cilium assembly"/>
    <property type="evidence" value="ECO:0007669"/>
    <property type="project" value="TreeGrafter"/>
</dbReference>
<evidence type="ECO:0000256" key="4">
    <source>
        <dbReference type="ARBA" id="ARBA00022490"/>
    </source>
</evidence>
<evidence type="ECO:0000256" key="7">
    <source>
        <dbReference type="ARBA" id="ARBA00022833"/>
    </source>
</evidence>
<dbReference type="EMBL" id="BLKM01000702">
    <property type="protein sequence ID" value="GFG37527.1"/>
    <property type="molecule type" value="Genomic_DNA"/>
</dbReference>
<keyword evidence="8 12" id="KW-0175">Coiled coil</keyword>
<keyword evidence="7" id="KW-0862">Zinc</keyword>
<keyword evidence="9" id="KW-0206">Cytoskeleton</keyword>
<sequence length="1145" mass="128747">MAGIIPNGPKDFPRIAKEMGFSFSLRRGRVDWQKIGAIDVDRLVQERDLVSLQENLISIINYNLDSEYDVKILDPNFVKLFKLAQLSIDYLLYSEQHFYNCIELEQQQTKKYIKEIEKLKREYKKKDEEVKDLKKKLNEIQWHQQHLRTGRGEGVSNFFKCSHCGKTFLTAGYLEAHHMRRHPGIMFMQLPNPMHSETERLQSEIKELKERLNNTERLLHKESVEAIKEKQEDVVRGEDWAEEKRQMEEQQQAQQRKYLNEIADLKTVFHNEIKRLKESSQQLTEPTAATNAELLDQIHKQDEELASLRERLNGQSIPDMESMQSRLEAQERFWKSRLKQMEAAHERQLEGLRVQLDQVKESHDSSRYTEYESNIQKLMAHAARQDEMLKAQAIQILTLTEQCSGKMQQRDDAHWNAVELQPQRREDPSATFTELTARIDKVVRDGINTKQLTQSSVGRQTKSPHSVSQTPVSVKNIPSPTERSGFSQSPKQSVVVTNITTETKNSTDSLKVDQQEESSSDSSPRTLNIRTQATSMYGFIDQELHTSDKGTSPQGSKDSGLDSPKRFSTTPIKKLNAFQGLSSIKTTPVTSGSEDRVHSVNEMSESDDGGREGEGKEGETISDEATRDETETEMDTDTEPAVKSVLSLENALQQNPQILSVLKDDLRDLHARKLREIGVDPEWKGIPAATFQQKMATLKHHQTITAKRHKSFFKIKQRLSDELDRYLSSSETNRWRGNVERAQQRGSTQQGKVAVKKFAGKGKIKAVSVLKRSKGNLSTHSANISQKDTNHDKADVSLYKDSSPTHKEQTQNIDIMNNVEDMKFTGSNAMSGTLATVKKFNARSAEQTTAPPVTMITSTPLKNGLTGTPAIFARRSILKGGKSSSVSELVHGSKSVKNPSISHVEDDLMEEEEESDDVSDGDGMEQAITHMSSQSSHQSEDPYGHKDKKPNSTSDGSQAAAGNLSSDQESPKGNKSALKTQPSSLSRITKKRVLFVDQENELASQKEQENDNSQTSSLPRTASRTVQTGPAGSYQHINLSTKQSDKIAQISKSIEKQLSMSRSKPPAGSVEAMLHASGGEKSFHYEGMDDSSASDGNHENNMNLNNTNTTSAPVPKPRSKQPTPGMKETSLKHSLSDWDLEDFDD</sequence>
<comment type="caution">
    <text evidence="15">The sequence shown here is derived from an EMBL/GenBank/DDBJ whole genome shotgun (WGS) entry which is preliminary data.</text>
</comment>
<dbReference type="InterPro" id="IPR058883">
    <property type="entry name" value="DZIP1_dom"/>
</dbReference>
<evidence type="ECO:0000256" key="10">
    <source>
        <dbReference type="ARBA" id="ARBA00023273"/>
    </source>
</evidence>
<dbReference type="PROSITE" id="PS00028">
    <property type="entry name" value="ZINC_FINGER_C2H2_1"/>
    <property type="match status" value="1"/>
</dbReference>
<name>A0A6L2Q6Q1_COPFO</name>
<reference evidence="16" key="1">
    <citation type="submission" date="2020-01" db="EMBL/GenBank/DDBJ databases">
        <title>Draft genome sequence of the Termite Coptotermes fromosanus.</title>
        <authorList>
            <person name="Itakura S."/>
            <person name="Yosikawa Y."/>
            <person name="Umezawa K."/>
        </authorList>
    </citation>
    <scope>NUCLEOTIDE SEQUENCE [LARGE SCALE GENOMIC DNA]</scope>
</reference>
<dbReference type="AlphaFoldDB" id="A0A6L2Q6Q1"/>
<dbReference type="PANTHER" id="PTHR21502">
    <property type="entry name" value="ZINC FINGER PROTEIN DZIP1"/>
    <property type="match status" value="1"/>
</dbReference>
<evidence type="ECO:0000256" key="11">
    <source>
        <dbReference type="PROSITE-ProRule" id="PRU00042"/>
    </source>
</evidence>
<evidence type="ECO:0000256" key="6">
    <source>
        <dbReference type="ARBA" id="ARBA00022771"/>
    </source>
</evidence>
<dbReference type="GO" id="GO:0005737">
    <property type="term" value="C:cytoplasm"/>
    <property type="evidence" value="ECO:0007669"/>
    <property type="project" value="TreeGrafter"/>
</dbReference>
<feature type="compositionally biased region" description="Polar residues" evidence="13">
    <location>
        <begin position="963"/>
        <end position="987"/>
    </location>
</feature>
<feature type="compositionally biased region" description="Low complexity" evidence="13">
    <location>
        <begin position="1099"/>
        <end position="1110"/>
    </location>
</feature>
<dbReference type="GO" id="GO:0005814">
    <property type="term" value="C:centriole"/>
    <property type="evidence" value="ECO:0007669"/>
    <property type="project" value="UniProtKB-SubCell"/>
</dbReference>
<feature type="compositionally biased region" description="Polar residues" evidence="13">
    <location>
        <begin position="1010"/>
        <end position="1042"/>
    </location>
</feature>
<feature type="region of interest" description="Disordered" evidence="13">
    <location>
        <begin position="545"/>
        <end position="642"/>
    </location>
</feature>
<comment type="similarity">
    <text evidence="3">Belongs to the DZIP C2H2-type zinc-finger protein family.</text>
</comment>
<evidence type="ECO:0000256" key="5">
    <source>
        <dbReference type="ARBA" id="ARBA00022723"/>
    </source>
</evidence>
<keyword evidence="4" id="KW-0963">Cytoplasm</keyword>
<evidence type="ECO:0000256" key="12">
    <source>
        <dbReference type="SAM" id="Coils"/>
    </source>
</evidence>
<organism evidence="15 16">
    <name type="scientific">Coptotermes formosanus</name>
    <name type="common">Formosan subterranean termite</name>
    <dbReference type="NCBI Taxonomy" id="36987"/>
    <lineage>
        <taxon>Eukaryota</taxon>
        <taxon>Metazoa</taxon>
        <taxon>Ecdysozoa</taxon>
        <taxon>Arthropoda</taxon>
        <taxon>Hexapoda</taxon>
        <taxon>Insecta</taxon>
        <taxon>Pterygota</taxon>
        <taxon>Neoptera</taxon>
        <taxon>Polyneoptera</taxon>
        <taxon>Dictyoptera</taxon>
        <taxon>Blattodea</taxon>
        <taxon>Blattoidea</taxon>
        <taxon>Termitoidae</taxon>
        <taxon>Rhinotermitidae</taxon>
        <taxon>Coptotermes</taxon>
    </lineage>
</organism>